<dbReference type="Pfam" id="PF00486">
    <property type="entry name" value="Trans_reg_C"/>
    <property type="match status" value="1"/>
</dbReference>
<organism evidence="7 8">
    <name type="scientific">Kribbella hippodromi</name>
    <dbReference type="NCBI Taxonomy" id="434347"/>
    <lineage>
        <taxon>Bacteria</taxon>
        <taxon>Bacillati</taxon>
        <taxon>Actinomycetota</taxon>
        <taxon>Actinomycetes</taxon>
        <taxon>Propionibacteriales</taxon>
        <taxon>Kribbellaceae</taxon>
        <taxon>Kribbella</taxon>
    </lineage>
</organism>
<keyword evidence="2" id="KW-0805">Transcription regulation</keyword>
<evidence type="ECO:0000313" key="7">
    <source>
        <dbReference type="EMBL" id="GAA1582700.1"/>
    </source>
</evidence>
<dbReference type="InterPro" id="IPR027417">
    <property type="entry name" value="P-loop_NTPase"/>
</dbReference>
<evidence type="ECO:0000313" key="8">
    <source>
        <dbReference type="Proteomes" id="UP001501705"/>
    </source>
</evidence>
<feature type="domain" description="OmpR/PhoB-type" evidence="6">
    <location>
        <begin position="1"/>
        <end position="92"/>
    </location>
</feature>
<dbReference type="EMBL" id="BAAAPH010000014">
    <property type="protein sequence ID" value="GAA1582700.1"/>
    <property type="molecule type" value="Genomic_DNA"/>
</dbReference>
<comment type="caution">
    <text evidence="7">The sequence shown here is derived from an EMBL/GenBank/DDBJ whole genome shotgun (WGS) entry which is preliminary data.</text>
</comment>
<dbReference type="InterPro" id="IPR011990">
    <property type="entry name" value="TPR-like_helical_dom_sf"/>
</dbReference>
<evidence type="ECO:0000256" key="3">
    <source>
        <dbReference type="ARBA" id="ARBA00023125"/>
    </source>
</evidence>
<dbReference type="Gene3D" id="1.25.40.10">
    <property type="entry name" value="Tetratricopeptide repeat domain"/>
    <property type="match status" value="2"/>
</dbReference>
<dbReference type="SMART" id="SM00862">
    <property type="entry name" value="Trans_reg_C"/>
    <property type="match status" value="1"/>
</dbReference>
<name>A0ABP4PMG9_9ACTN</name>
<gene>
    <name evidence="7" type="ORF">GCM10009804_44040</name>
</gene>
<comment type="similarity">
    <text evidence="1">Belongs to the AfsR/DnrI/RedD regulatory family.</text>
</comment>
<dbReference type="SMART" id="SM01043">
    <property type="entry name" value="BTAD"/>
    <property type="match status" value="1"/>
</dbReference>
<dbReference type="PROSITE" id="PS51755">
    <property type="entry name" value="OMPR_PHOB"/>
    <property type="match status" value="1"/>
</dbReference>
<dbReference type="SUPFAM" id="SSF46894">
    <property type="entry name" value="C-terminal effector domain of the bipartite response regulators"/>
    <property type="match status" value="1"/>
</dbReference>
<sequence>MLSAMEFRLLGPVQIWSKGEQLPLRRRQERLLLAVLLLEPGKPVPAERLIDLLWPDALPANPRRALQVYMSRLRAVLDTKVTSGTEGYAILAEPAQVDAERFKSLVDQARRQEDLERRSKLLTEALQLWRGPALAGVTAEDVRRRLCGSLEEARWAAEELRLSTELALGHHQELLPDLAQLTALQPERETFAVAHMLALYRSGRQADALAVYGDLVRHLDEELGVEPGTEARELQVAILRQDPVLDLATTSGVPRELPADVGVLLGRDDLLAEAAQVLLDSGRQSGVPAAICLYGAAGTGKSAAAVRLGHRLASEYPDGQLFVRLQDVAGDAVPPDVVLGRLLRSLGLDSGEIPDELDARSALLRSRLADRAVLMVFDDAIDAGQLRPLLPANGSCAVITTSRRPLLGLEDALHRELEPLPDETSAELLGLLSGLGADRVSDLVPHCAGLPLALRIVGARLAVVREDVGHVVKTLADEALRLDYLVAGDRAVRASLDLTLRVADSLTRDLFARLALVGADEFAAWVAAPLLDLDEDAAAVVFDNLVALGLVQQRRINPPRYGLHGMVRALAVEQYAAADDDELRYLDTVLRLVTIADEHIDHAAVMIELDRGGNFVLPATEELAAAGASWLDTEGPVVRAAVERALPKWPRLGSMLALRFAGYLAVRDDREVRRSVLDAARAAAAAAGELELEADLCRCLFGALAQAGAPVADLRPLTDRAVALAEQLGNPALRMAALSQQGWLTAQVGDFAGMSRVGEEMLAVVDAHPEAEPERARALDQVGGGYFLSGRIDEGRQARREAAALSPSGTRLHAIRLVLLAESLLAGDDLGAAHVPELTAVLAEAREIVERIGDELGIAHVDNTEAQLLVLTGDLAGAETLLRHAADILTRRPDSTGEGANAAGWARLHVAAGRIDEARQVMDTAIGNAPATGVAQYELAMHSRALGLDSASTHRTKDPSQR</sequence>
<dbReference type="CDD" id="cd15831">
    <property type="entry name" value="BTAD"/>
    <property type="match status" value="1"/>
</dbReference>
<dbReference type="InterPro" id="IPR005158">
    <property type="entry name" value="BTAD"/>
</dbReference>
<evidence type="ECO:0000256" key="2">
    <source>
        <dbReference type="ARBA" id="ARBA00023015"/>
    </source>
</evidence>
<accession>A0ABP4PMG9</accession>
<reference evidence="8" key="1">
    <citation type="journal article" date="2019" name="Int. J. Syst. Evol. Microbiol.">
        <title>The Global Catalogue of Microorganisms (GCM) 10K type strain sequencing project: providing services to taxonomists for standard genome sequencing and annotation.</title>
        <authorList>
            <consortium name="The Broad Institute Genomics Platform"/>
            <consortium name="The Broad Institute Genome Sequencing Center for Infectious Disease"/>
            <person name="Wu L."/>
            <person name="Ma J."/>
        </authorList>
    </citation>
    <scope>NUCLEOTIDE SEQUENCE [LARGE SCALE GENOMIC DNA]</scope>
    <source>
        <strain evidence="8">JCM 15572</strain>
    </source>
</reference>
<dbReference type="Gene3D" id="1.10.10.10">
    <property type="entry name" value="Winged helix-like DNA-binding domain superfamily/Winged helix DNA-binding domain"/>
    <property type="match status" value="1"/>
</dbReference>
<evidence type="ECO:0000256" key="1">
    <source>
        <dbReference type="ARBA" id="ARBA00005820"/>
    </source>
</evidence>
<dbReference type="SUPFAM" id="SSF52540">
    <property type="entry name" value="P-loop containing nucleoside triphosphate hydrolases"/>
    <property type="match status" value="1"/>
</dbReference>
<dbReference type="InterPro" id="IPR036388">
    <property type="entry name" value="WH-like_DNA-bd_sf"/>
</dbReference>
<dbReference type="Pfam" id="PF03704">
    <property type="entry name" value="BTAD"/>
    <property type="match status" value="1"/>
</dbReference>
<evidence type="ECO:0000256" key="4">
    <source>
        <dbReference type="ARBA" id="ARBA00023163"/>
    </source>
</evidence>
<dbReference type="PRINTS" id="PR00364">
    <property type="entry name" value="DISEASERSIST"/>
</dbReference>
<keyword evidence="8" id="KW-1185">Reference proteome</keyword>
<dbReference type="PANTHER" id="PTHR35807">
    <property type="entry name" value="TRANSCRIPTIONAL REGULATOR REDD-RELATED"/>
    <property type="match status" value="1"/>
</dbReference>
<dbReference type="Proteomes" id="UP001501705">
    <property type="component" value="Unassembled WGS sequence"/>
</dbReference>
<dbReference type="PANTHER" id="PTHR35807:SF1">
    <property type="entry name" value="TRANSCRIPTIONAL REGULATOR REDD"/>
    <property type="match status" value="1"/>
</dbReference>
<protein>
    <submittedName>
        <fullName evidence="7">BTAD domain-containing putative transcriptional regulator</fullName>
    </submittedName>
</protein>
<dbReference type="InterPro" id="IPR051677">
    <property type="entry name" value="AfsR-DnrI-RedD_regulator"/>
</dbReference>
<evidence type="ECO:0000259" key="6">
    <source>
        <dbReference type="PROSITE" id="PS51755"/>
    </source>
</evidence>
<evidence type="ECO:0000256" key="5">
    <source>
        <dbReference type="PROSITE-ProRule" id="PRU01091"/>
    </source>
</evidence>
<proteinExistence type="inferred from homology"/>
<dbReference type="Gene3D" id="3.40.50.300">
    <property type="entry name" value="P-loop containing nucleotide triphosphate hydrolases"/>
    <property type="match status" value="1"/>
</dbReference>
<dbReference type="InterPro" id="IPR016032">
    <property type="entry name" value="Sig_transdc_resp-reg_C-effctor"/>
</dbReference>
<dbReference type="SUPFAM" id="SSF48452">
    <property type="entry name" value="TPR-like"/>
    <property type="match status" value="2"/>
</dbReference>
<dbReference type="InterPro" id="IPR001867">
    <property type="entry name" value="OmpR/PhoB-type_DNA-bd"/>
</dbReference>
<feature type="DNA-binding region" description="OmpR/PhoB-type" evidence="5">
    <location>
        <begin position="1"/>
        <end position="92"/>
    </location>
</feature>
<keyword evidence="3 5" id="KW-0238">DNA-binding</keyword>
<keyword evidence="4" id="KW-0804">Transcription</keyword>